<dbReference type="PROSITE" id="PS00409">
    <property type="entry name" value="PROKAR_NTER_METHYL"/>
    <property type="match status" value="1"/>
</dbReference>
<dbReference type="KEGG" id="nao:Y958_26130"/>
<name>A0A248K061_9PROT</name>
<keyword evidence="3" id="KW-1185">Reference proteome</keyword>
<evidence type="ECO:0000313" key="2">
    <source>
        <dbReference type="EMBL" id="ASG24367.1"/>
    </source>
</evidence>
<dbReference type="InterPro" id="IPR012902">
    <property type="entry name" value="N_methyl_site"/>
</dbReference>
<keyword evidence="1" id="KW-1133">Transmembrane helix</keyword>
<dbReference type="Proteomes" id="UP000197153">
    <property type="component" value="Chromosome 3"/>
</dbReference>
<evidence type="ECO:0000313" key="3">
    <source>
        <dbReference type="Proteomes" id="UP000197153"/>
    </source>
</evidence>
<proteinExistence type="predicted"/>
<keyword evidence="1" id="KW-0812">Transmembrane</keyword>
<evidence type="ECO:0008006" key="4">
    <source>
        <dbReference type="Google" id="ProtNLM"/>
    </source>
</evidence>
<dbReference type="NCBIfam" id="TIGR02532">
    <property type="entry name" value="IV_pilin_GFxxxE"/>
    <property type="match status" value="1"/>
</dbReference>
<protein>
    <recommendedName>
        <fullName evidence="4">Prepilin-type cleavage/methylation domain-containing protein</fullName>
    </recommendedName>
</protein>
<keyword evidence="1" id="KW-0472">Membrane</keyword>
<dbReference type="Pfam" id="PF07963">
    <property type="entry name" value="N_methyl"/>
    <property type="match status" value="1"/>
</dbReference>
<dbReference type="AlphaFoldDB" id="A0A248K061"/>
<accession>A0A248K061</accession>
<dbReference type="RefSeq" id="WP_088874797.1">
    <property type="nucleotide sequence ID" value="NZ_CP022112.1"/>
</dbReference>
<evidence type="ECO:0000256" key="1">
    <source>
        <dbReference type="SAM" id="Phobius"/>
    </source>
</evidence>
<organism evidence="2 3">
    <name type="scientific">Nitrospirillum viridazoti CBAmc</name>
    <dbReference type="NCBI Taxonomy" id="1441467"/>
    <lineage>
        <taxon>Bacteria</taxon>
        <taxon>Pseudomonadati</taxon>
        <taxon>Pseudomonadota</taxon>
        <taxon>Alphaproteobacteria</taxon>
        <taxon>Rhodospirillales</taxon>
        <taxon>Azospirillaceae</taxon>
        <taxon>Nitrospirillum</taxon>
        <taxon>Nitrospirillum viridazoti</taxon>
    </lineage>
</organism>
<sequence length="218" mass="23078">MNATLSQSAGQRGMTLVEALVVLALLGLLALAGVELLPLMSRMSDRSGSLQRGAAALERVHDFTRAVVQNALPVADLGAVGAEVMPLSADATHLELLTTLPPGLGRGGLYRVTMTVEGAADHQALHLHVAGLRPDAPAATDGTLVEDASQIAWSYFDRRQDSWSARWTRKDALPDLVRLDVKTAGAGWWPPMIAAPMLGGGVFCEFDTIANVCRRSAS</sequence>
<reference evidence="2 3" key="1">
    <citation type="submission" date="2017-06" db="EMBL/GenBank/DDBJ databases">
        <title>Complete genome sequence of Nitrospirillum amazonense strain CBAmC, an endophytic nitrogen-fixing and plant growth-promoting bacterium, isolated from sugarcane.</title>
        <authorList>
            <person name="Schwab S."/>
            <person name="dos Santos Teixeira K.R."/>
            <person name="Simoes Araujo J.L."/>
            <person name="Soares Vidal M."/>
            <person name="Borges de Freitas H.R."/>
            <person name="Rivello Crivelaro A.L."/>
            <person name="Bueno de Camargo Nunes A."/>
            <person name="dos Santos C.M."/>
            <person name="Palmeira da Silva Rosa D."/>
            <person name="da Silva Padilha D."/>
            <person name="da Silva E."/>
            <person name="Araujo Terra L."/>
            <person name="Soares Mendes V."/>
            <person name="Farinelli L."/>
            <person name="Magalhaes Cruz L."/>
            <person name="Baldani J.I."/>
        </authorList>
    </citation>
    <scope>NUCLEOTIDE SEQUENCE [LARGE SCALE GENOMIC DNA]</scope>
    <source>
        <strain evidence="2 3">CBAmC</strain>
    </source>
</reference>
<dbReference type="EMBL" id="CP022112">
    <property type="protein sequence ID" value="ASG24367.1"/>
    <property type="molecule type" value="Genomic_DNA"/>
</dbReference>
<gene>
    <name evidence="2" type="ORF">Y958_26130</name>
</gene>
<feature type="transmembrane region" description="Helical" evidence="1">
    <location>
        <begin position="20"/>
        <end position="40"/>
    </location>
</feature>